<keyword evidence="1" id="KW-0805">Transcription regulation</keyword>
<dbReference type="PRINTS" id="PR00035">
    <property type="entry name" value="HTHGNTR"/>
</dbReference>
<dbReference type="SMART" id="SM00866">
    <property type="entry name" value="UTRA"/>
    <property type="match status" value="1"/>
</dbReference>
<dbReference type="PANTHER" id="PTHR44846">
    <property type="entry name" value="MANNOSYL-D-GLYCERATE TRANSPORT/METABOLISM SYSTEM REPRESSOR MNGR-RELATED"/>
    <property type="match status" value="1"/>
</dbReference>
<protein>
    <submittedName>
        <fullName evidence="5">Transcriptional regulator, GntR family</fullName>
    </submittedName>
</protein>
<dbReference type="Pfam" id="PF07702">
    <property type="entry name" value="UTRA"/>
    <property type="match status" value="1"/>
</dbReference>
<gene>
    <name evidence="5" type="ORF">AVDCRST_MAG59-3212</name>
</gene>
<evidence type="ECO:0000256" key="1">
    <source>
        <dbReference type="ARBA" id="ARBA00023015"/>
    </source>
</evidence>
<dbReference type="InterPro" id="IPR036390">
    <property type="entry name" value="WH_DNA-bd_sf"/>
</dbReference>
<name>A0A6J4V7X8_9BACT</name>
<dbReference type="SMART" id="SM00345">
    <property type="entry name" value="HTH_GNTR"/>
    <property type="match status" value="1"/>
</dbReference>
<dbReference type="GO" id="GO:0003700">
    <property type="term" value="F:DNA-binding transcription factor activity"/>
    <property type="evidence" value="ECO:0007669"/>
    <property type="project" value="InterPro"/>
</dbReference>
<dbReference type="Gene3D" id="3.40.1410.10">
    <property type="entry name" value="Chorismate lyase-like"/>
    <property type="match status" value="1"/>
</dbReference>
<dbReference type="InterPro" id="IPR050679">
    <property type="entry name" value="Bact_HTH_transcr_reg"/>
</dbReference>
<feature type="domain" description="HTH gntR-type" evidence="4">
    <location>
        <begin position="14"/>
        <end position="82"/>
    </location>
</feature>
<dbReference type="GO" id="GO:0045892">
    <property type="term" value="P:negative regulation of DNA-templated transcription"/>
    <property type="evidence" value="ECO:0007669"/>
    <property type="project" value="TreeGrafter"/>
</dbReference>
<dbReference type="InterPro" id="IPR036388">
    <property type="entry name" value="WH-like_DNA-bd_sf"/>
</dbReference>
<dbReference type="InterPro" id="IPR011663">
    <property type="entry name" value="UTRA"/>
</dbReference>
<sequence>MDWSALALNKASPVPLYHQLAEAIRERVRLGALPPGDRLPPERELAEKVGISRMTARQAVAELARDGALDVRHGVGTFVAAPKLTYDALHLLGFTEETLRLGGTAATRVLSQAVAPPPAPVAARLDLDPAEPAVEIVRLRSVGGEPLLLETSWVPRAACPGLEGEDLARRSLYDLLEGRYGHRLGEARQTVEATTAGDRDAPLLGVPVGSPVLLVEGVALTERGRPIEAFTAIYRADRVRFALASRREASGNGAAATEREVSLVMR</sequence>
<dbReference type="GO" id="GO:0003677">
    <property type="term" value="F:DNA binding"/>
    <property type="evidence" value="ECO:0007669"/>
    <property type="project" value="UniProtKB-KW"/>
</dbReference>
<dbReference type="CDD" id="cd07377">
    <property type="entry name" value="WHTH_GntR"/>
    <property type="match status" value="1"/>
</dbReference>
<dbReference type="EMBL" id="CADCWF010000222">
    <property type="protein sequence ID" value="CAA9567931.1"/>
    <property type="molecule type" value="Genomic_DNA"/>
</dbReference>
<dbReference type="PROSITE" id="PS50949">
    <property type="entry name" value="HTH_GNTR"/>
    <property type="match status" value="1"/>
</dbReference>
<accession>A0A6J4V7X8</accession>
<evidence type="ECO:0000256" key="2">
    <source>
        <dbReference type="ARBA" id="ARBA00023125"/>
    </source>
</evidence>
<dbReference type="SUPFAM" id="SSF64288">
    <property type="entry name" value="Chorismate lyase-like"/>
    <property type="match status" value="1"/>
</dbReference>
<dbReference type="InterPro" id="IPR028978">
    <property type="entry name" value="Chorismate_lyase_/UTRA_dom_sf"/>
</dbReference>
<evidence type="ECO:0000256" key="3">
    <source>
        <dbReference type="ARBA" id="ARBA00023163"/>
    </source>
</evidence>
<organism evidence="5">
    <name type="scientific">uncultured Thermomicrobiales bacterium</name>
    <dbReference type="NCBI Taxonomy" id="1645740"/>
    <lineage>
        <taxon>Bacteria</taxon>
        <taxon>Pseudomonadati</taxon>
        <taxon>Thermomicrobiota</taxon>
        <taxon>Thermomicrobia</taxon>
        <taxon>Thermomicrobiales</taxon>
        <taxon>environmental samples</taxon>
    </lineage>
</organism>
<dbReference type="Pfam" id="PF00392">
    <property type="entry name" value="GntR"/>
    <property type="match status" value="1"/>
</dbReference>
<evidence type="ECO:0000259" key="4">
    <source>
        <dbReference type="PROSITE" id="PS50949"/>
    </source>
</evidence>
<proteinExistence type="predicted"/>
<keyword evidence="3" id="KW-0804">Transcription</keyword>
<dbReference type="AlphaFoldDB" id="A0A6J4V7X8"/>
<reference evidence="5" key="1">
    <citation type="submission" date="2020-02" db="EMBL/GenBank/DDBJ databases">
        <authorList>
            <person name="Meier V. D."/>
        </authorList>
    </citation>
    <scope>NUCLEOTIDE SEQUENCE</scope>
    <source>
        <strain evidence="5">AVDCRST_MAG59</strain>
    </source>
</reference>
<dbReference type="InterPro" id="IPR000524">
    <property type="entry name" value="Tscrpt_reg_HTH_GntR"/>
</dbReference>
<evidence type="ECO:0000313" key="5">
    <source>
        <dbReference type="EMBL" id="CAA9567931.1"/>
    </source>
</evidence>
<keyword evidence="2" id="KW-0238">DNA-binding</keyword>
<dbReference type="PANTHER" id="PTHR44846:SF1">
    <property type="entry name" value="MANNOSYL-D-GLYCERATE TRANSPORT_METABOLISM SYSTEM REPRESSOR MNGR-RELATED"/>
    <property type="match status" value="1"/>
</dbReference>
<dbReference type="Gene3D" id="1.10.10.10">
    <property type="entry name" value="Winged helix-like DNA-binding domain superfamily/Winged helix DNA-binding domain"/>
    <property type="match status" value="1"/>
</dbReference>
<dbReference type="SUPFAM" id="SSF46785">
    <property type="entry name" value="Winged helix' DNA-binding domain"/>
    <property type="match status" value="1"/>
</dbReference>